<organism evidence="1 2">
    <name type="scientific">Protopolystoma xenopodis</name>
    <dbReference type="NCBI Taxonomy" id="117903"/>
    <lineage>
        <taxon>Eukaryota</taxon>
        <taxon>Metazoa</taxon>
        <taxon>Spiralia</taxon>
        <taxon>Lophotrochozoa</taxon>
        <taxon>Platyhelminthes</taxon>
        <taxon>Monogenea</taxon>
        <taxon>Polyopisthocotylea</taxon>
        <taxon>Polystomatidea</taxon>
        <taxon>Polystomatidae</taxon>
        <taxon>Protopolystoma</taxon>
    </lineage>
</organism>
<sequence>MFNACADSLSIFTTSDYRVPTEQRGRGSGFYDRKNTRHNLKKDICTHLHLLYDHLSSFSPDCWSSSIQVRVPPAVPPIWART</sequence>
<dbReference type="Proteomes" id="UP000784294">
    <property type="component" value="Unassembled WGS sequence"/>
</dbReference>
<gene>
    <name evidence="1" type="ORF">PXEA_LOCUS36381</name>
</gene>
<dbReference type="AlphaFoldDB" id="A0A448XR97"/>
<comment type="caution">
    <text evidence="1">The sequence shown here is derived from an EMBL/GenBank/DDBJ whole genome shotgun (WGS) entry which is preliminary data.</text>
</comment>
<protein>
    <submittedName>
        <fullName evidence="1">Uncharacterized protein</fullName>
    </submittedName>
</protein>
<reference evidence="1" key="1">
    <citation type="submission" date="2018-11" db="EMBL/GenBank/DDBJ databases">
        <authorList>
            <consortium name="Pathogen Informatics"/>
        </authorList>
    </citation>
    <scope>NUCLEOTIDE SEQUENCE</scope>
</reference>
<keyword evidence="2" id="KW-1185">Reference proteome</keyword>
<evidence type="ECO:0000313" key="1">
    <source>
        <dbReference type="EMBL" id="VEL42941.1"/>
    </source>
</evidence>
<name>A0A448XR97_9PLAT</name>
<dbReference type="EMBL" id="CAAALY010277766">
    <property type="protein sequence ID" value="VEL42941.1"/>
    <property type="molecule type" value="Genomic_DNA"/>
</dbReference>
<accession>A0A448XR97</accession>
<evidence type="ECO:0000313" key="2">
    <source>
        <dbReference type="Proteomes" id="UP000784294"/>
    </source>
</evidence>
<proteinExistence type="predicted"/>